<evidence type="ECO:0000259" key="9">
    <source>
        <dbReference type="SMART" id="SM00893"/>
    </source>
</evidence>
<feature type="binding site" evidence="8">
    <location>
        <begin position="260"/>
        <end position="264"/>
    </location>
    <ligand>
        <name>FAD</name>
        <dbReference type="ChEBI" id="CHEBI:57692"/>
    </ligand>
</feature>
<evidence type="ECO:0000256" key="4">
    <source>
        <dbReference type="ARBA" id="ARBA00022982"/>
    </source>
</evidence>
<feature type="domain" description="Electron transfer flavoprotein alpha/beta-subunit N-terminal" evidence="9">
    <location>
        <begin position="7"/>
        <end position="192"/>
    </location>
</feature>
<keyword evidence="4" id="KW-0813">Transport</keyword>
<evidence type="ECO:0000256" key="5">
    <source>
        <dbReference type="ARBA" id="ARBA00025649"/>
    </source>
</evidence>
<keyword evidence="2" id="KW-0285">Flavoprotein</keyword>
<dbReference type="InterPro" id="IPR014731">
    <property type="entry name" value="ETF_asu_C"/>
</dbReference>
<dbReference type="SMART" id="SM00893">
    <property type="entry name" value="ETF"/>
    <property type="match status" value="1"/>
</dbReference>
<dbReference type="GO" id="GO:0009055">
    <property type="term" value="F:electron transfer activity"/>
    <property type="evidence" value="ECO:0007669"/>
    <property type="project" value="InterPro"/>
</dbReference>
<comment type="cofactor">
    <cofactor evidence="8">
        <name>FAD</name>
        <dbReference type="ChEBI" id="CHEBI:57692"/>
    </cofactor>
    <text evidence="8">Binds 1 FAD per dimer.</text>
</comment>
<dbReference type="RefSeq" id="WP_136078108.1">
    <property type="nucleotide sequence ID" value="NZ_CAAHFG010000001.1"/>
</dbReference>
<evidence type="ECO:0000313" key="10">
    <source>
        <dbReference type="EMBL" id="VGO12442.1"/>
    </source>
</evidence>
<evidence type="ECO:0000256" key="7">
    <source>
        <dbReference type="ARBA" id="ARBA00079299"/>
    </source>
</evidence>
<dbReference type="GO" id="GO:0033539">
    <property type="term" value="P:fatty acid beta-oxidation using acyl-CoA dehydrogenase"/>
    <property type="evidence" value="ECO:0007669"/>
    <property type="project" value="TreeGrafter"/>
</dbReference>
<comment type="function">
    <text evidence="5">The electron transfer flavoprotein serves as a specific electron acceptor for other dehydrogenases. It transfers the electrons to the main respiratory chain via ETF-ubiquinone oxidoreductase (ETF dehydrogenase).</text>
</comment>
<evidence type="ECO:0000256" key="8">
    <source>
        <dbReference type="PIRSR" id="PIRSR000089-1"/>
    </source>
</evidence>
<accession>A0A6C2TXV3</accession>
<sequence length="334" mass="35906">MSAEKELWVYAEQREGKIAGVVQELLSQGQVLCEKSGYTLCAVLPSANGAELCQELYNFGAKKVYAIDDPKLADYQNDYYSRAVAQLINEKKPEIVLYGATTIGRSLAPTVAVMVDAGLTADCTELDFDVEEGNLLQTRPAFGGNIMATIICPNHRPQMATVRSNVFKKNKLSDNEAGEQVPYAVDLSGVPERMRRLESVHEADTNSIDLNAAQFIVSGGRGVGKPENFKVIYDFAAELGAAVGASRATVDAGWISHHHQVGQTGKTVCPVVYIACGISGAIQHLAGMQSSDMIIAINKDPDAPIFDVADFGLIGDLHEIVPEFQKQIAAAKAS</sequence>
<dbReference type="InterPro" id="IPR001308">
    <property type="entry name" value="ETF_a/FixB"/>
</dbReference>
<feature type="binding site" evidence="8">
    <location>
        <begin position="246"/>
        <end position="247"/>
    </location>
    <ligand>
        <name>FAD</name>
        <dbReference type="ChEBI" id="CHEBI:57692"/>
    </ligand>
</feature>
<dbReference type="AlphaFoldDB" id="A0A6C2TXV3"/>
<feature type="binding site" evidence="8">
    <location>
        <position position="298"/>
    </location>
    <ligand>
        <name>FAD</name>
        <dbReference type="ChEBI" id="CHEBI:57692"/>
    </ligand>
</feature>
<dbReference type="InterPro" id="IPR033947">
    <property type="entry name" value="ETF_alpha_N"/>
</dbReference>
<dbReference type="SUPFAM" id="SSF52402">
    <property type="entry name" value="Adenine nucleotide alpha hydrolases-like"/>
    <property type="match status" value="1"/>
</dbReference>
<dbReference type="GO" id="GO:0050660">
    <property type="term" value="F:flavin adenine dinucleotide binding"/>
    <property type="evidence" value="ECO:0007669"/>
    <property type="project" value="InterPro"/>
</dbReference>
<dbReference type="Proteomes" id="UP000366872">
    <property type="component" value="Unassembled WGS sequence"/>
</dbReference>
<keyword evidence="11" id="KW-1185">Reference proteome</keyword>
<evidence type="ECO:0000256" key="3">
    <source>
        <dbReference type="ARBA" id="ARBA00022827"/>
    </source>
</evidence>
<evidence type="ECO:0000256" key="1">
    <source>
        <dbReference type="ARBA" id="ARBA00005817"/>
    </source>
</evidence>
<protein>
    <recommendedName>
        <fullName evidence="6">Electron transfer flavoprotein subunit alpha</fullName>
    </recommendedName>
    <alternativeName>
        <fullName evidence="7">Electron transfer flavoprotein large subunit</fullName>
    </alternativeName>
</protein>
<evidence type="ECO:0000256" key="6">
    <source>
        <dbReference type="ARBA" id="ARBA00068674"/>
    </source>
</evidence>
<gene>
    <name evidence="10" type="primary">carE</name>
    <name evidence="10" type="ORF">PDESU_00995</name>
</gene>
<dbReference type="PANTHER" id="PTHR43153">
    <property type="entry name" value="ELECTRON TRANSFER FLAVOPROTEIN ALPHA"/>
    <property type="match status" value="1"/>
</dbReference>
<reference evidence="10 11" key="1">
    <citation type="submission" date="2019-04" db="EMBL/GenBank/DDBJ databases">
        <authorList>
            <person name="Van Vliet M D."/>
        </authorList>
    </citation>
    <scope>NUCLEOTIDE SEQUENCE [LARGE SCALE GENOMIC DNA]</scope>
    <source>
        <strain evidence="10 11">F1</strain>
    </source>
</reference>
<feature type="binding site" evidence="8">
    <location>
        <begin position="277"/>
        <end position="284"/>
    </location>
    <ligand>
        <name>FAD</name>
        <dbReference type="ChEBI" id="CHEBI:57692"/>
    </ligand>
</feature>
<dbReference type="Gene3D" id="3.40.50.1220">
    <property type="entry name" value="TPP-binding domain"/>
    <property type="match status" value="1"/>
</dbReference>
<dbReference type="PANTHER" id="PTHR43153:SF1">
    <property type="entry name" value="ELECTRON TRANSFER FLAVOPROTEIN SUBUNIT ALPHA, MITOCHONDRIAL"/>
    <property type="match status" value="1"/>
</dbReference>
<dbReference type="EMBL" id="CAAHFG010000001">
    <property type="protein sequence ID" value="VGO12442.1"/>
    <property type="molecule type" value="Genomic_DNA"/>
</dbReference>
<comment type="similarity">
    <text evidence="1">Belongs to the ETF alpha-subunit/FixB family.</text>
</comment>
<dbReference type="PIRSF" id="PIRSF000089">
    <property type="entry name" value="Electra_flavoP_a"/>
    <property type="match status" value="1"/>
</dbReference>
<organism evidence="10 11">
    <name type="scientific">Pontiella desulfatans</name>
    <dbReference type="NCBI Taxonomy" id="2750659"/>
    <lineage>
        <taxon>Bacteria</taxon>
        <taxon>Pseudomonadati</taxon>
        <taxon>Kiritimatiellota</taxon>
        <taxon>Kiritimatiellia</taxon>
        <taxon>Kiritimatiellales</taxon>
        <taxon>Pontiellaceae</taxon>
        <taxon>Pontiella</taxon>
    </lineage>
</organism>
<keyword evidence="4" id="KW-0249">Electron transport</keyword>
<dbReference type="SUPFAM" id="SSF52467">
    <property type="entry name" value="DHS-like NAD/FAD-binding domain"/>
    <property type="match status" value="1"/>
</dbReference>
<dbReference type="InterPro" id="IPR014730">
    <property type="entry name" value="ETF_a/b_N"/>
</dbReference>
<keyword evidence="3 8" id="KW-0274">FAD</keyword>
<dbReference type="Gene3D" id="3.40.50.620">
    <property type="entry name" value="HUPs"/>
    <property type="match status" value="1"/>
</dbReference>
<dbReference type="Pfam" id="PF01012">
    <property type="entry name" value="ETF"/>
    <property type="match status" value="1"/>
</dbReference>
<name>A0A6C2TXV3_PONDE</name>
<dbReference type="InterPro" id="IPR014729">
    <property type="entry name" value="Rossmann-like_a/b/a_fold"/>
</dbReference>
<dbReference type="FunFam" id="3.40.50.1220:FF:000001">
    <property type="entry name" value="Electron transfer flavoprotein, alpha subunit"/>
    <property type="match status" value="1"/>
</dbReference>
<evidence type="ECO:0000313" key="11">
    <source>
        <dbReference type="Proteomes" id="UP000366872"/>
    </source>
</evidence>
<evidence type="ECO:0000256" key="2">
    <source>
        <dbReference type="ARBA" id="ARBA00022630"/>
    </source>
</evidence>
<dbReference type="CDD" id="cd01715">
    <property type="entry name" value="ETF_alpha"/>
    <property type="match status" value="1"/>
</dbReference>
<dbReference type="InterPro" id="IPR029035">
    <property type="entry name" value="DHS-like_NAD/FAD-binding_dom"/>
</dbReference>
<feature type="binding site" evidence="8">
    <location>
        <position position="221"/>
    </location>
    <ligand>
        <name>FAD</name>
        <dbReference type="ChEBI" id="CHEBI:57692"/>
    </ligand>
</feature>
<dbReference type="Pfam" id="PF00766">
    <property type="entry name" value="ETF_alpha"/>
    <property type="match status" value="1"/>
</dbReference>
<proteinExistence type="inferred from homology"/>